<reference evidence="3" key="1">
    <citation type="submission" date="2017-10" db="EMBL/GenBank/DDBJ databases">
        <title>Rapid genome shrinkage in a self-fertile nematode reveals novel sperm competition proteins.</title>
        <authorList>
            <person name="Yin D."/>
            <person name="Schwarz E.M."/>
            <person name="Thomas C.G."/>
            <person name="Felde R.L."/>
            <person name="Korf I.F."/>
            <person name="Cutter A.D."/>
            <person name="Schartner C.M."/>
            <person name="Ralston E.J."/>
            <person name="Meyer B.J."/>
            <person name="Haag E.S."/>
        </authorList>
    </citation>
    <scope>NUCLEOTIDE SEQUENCE [LARGE SCALE GENOMIC DNA]</scope>
    <source>
        <strain evidence="3">JU1422</strain>
    </source>
</reference>
<evidence type="ECO:0000313" key="3">
    <source>
        <dbReference type="Proteomes" id="UP000230233"/>
    </source>
</evidence>
<sequence length="80" mass="8756">MRPVVASSTTPNGASTTGTDHIRLRGVAPTPSFVPSNLSTADVHHSSVGLDEKEKENEEKKERERERVIESEVIIDLKGM</sequence>
<feature type="region of interest" description="Disordered" evidence="1">
    <location>
        <begin position="1"/>
        <end position="65"/>
    </location>
</feature>
<protein>
    <submittedName>
        <fullName evidence="2">Uncharacterized protein</fullName>
    </submittedName>
</protein>
<dbReference type="AlphaFoldDB" id="A0A2G5VIG4"/>
<gene>
    <name evidence="2" type="primary">Cni-wts-1</name>
    <name evidence="2" type="synonym">Cnig_chr_I.g2005</name>
    <name evidence="2" type="ORF">B9Z55_002005</name>
</gene>
<keyword evidence="3" id="KW-1185">Reference proteome</keyword>
<feature type="compositionally biased region" description="Polar residues" evidence="1">
    <location>
        <begin position="1"/>
        <end position="19"/>
    </location>
</feature>
<organism evidence="2 3">
    <name type="scientific">Caenorhabditis nigoni</name>
    <dbReference type="NCBI Taxonomy" id="1611254"/>
    <lineage>
        <taxon>Eukaryota</taxon>
        <taxon>Metazoa</taxon>
        <taxon>Ecdysozoa</taxon>
        <taxon>Nematoda</taxon>
        <taxon>Chromadorea</taxon>
        <taxon>Rhabditida</taxon>
        <taxon>Rhabditina</taxon>
        <taxon>Rhabditomorpha</taxon>
        <taxon>Rhabditoidea</taxon>
        <taxon>Rhabditidae</taxon>
        <taxon>Peloderinae</taxon>
        <taxon>Caenorhabditis</taxon>
    </lineage>
</organism>
<comment type="caution">
    <text evidence="2">The sequence shown here is derived from an EMBL/GenBank/DDBJ whole genome shotgun (WGS) entry which is preliminary data.</text>
</comment>
<proteinExistence type="predicted"/>
<feature type="compositionally biased region" description="Basic and acidic residues" evidence="1">
    <location>
        <begin position="42"/>
        <end position="65"/>
    </location>
</feature>
<accession>A0A2G5VIG4</accession>
<evidence type="ECO:0000313" key="2">
    <source>
        <dbReference type="EMBL" id="PIC51527.1"/>
    </source>
</evidence>
<evidence type="ECO:0000256" key="1">
    <source>
        <dbReference type="SAM" id="MobiDB-lite"/>
    </source>
</evidence>
<dbReference type="OrthoDB" id="2156623at2759"/>
<dbReference type="EMBL" id="PDUG01000001">
    <property type="protein sequence ID" value="PIC51527.1"/>
    <property type="molecule type" value="Genomic_DNA"/>
</dbReference>
<name>A0A2G5VIG4_9PELO</name>
<dbReference type="Proteomes" id="UP000230233">
    <property type="component" value="Chromosome I"/>
</dbReference>